<dbReference type="Proteomes" id="UP000823775">
    <property type="component" value="Unassembled WGS sequence"/>
</dbReference>
<evidence type="ECO:0000313" key="2">
    <source>
        <dbReference type="EMBL" id="MCD7461589.1"/>
    </source>
</evidence>
<proteinExistence type="predicted"/>
<dbReference type="EMBL" id="JACEIK010000736">
    <property type="protein sequence ID" value="MCD7461589.1"/>
    <property type="molecule type" value="Genomic_DNA"/>
</dbReference>
<feature type="region of interest" description="Disordered" evidence="1">
    <location>
        <begin position="1"/>
        <end position="25"/>
    </location>
</feature>
<organism evidence="2 3">
    <name type="scientific">Datura stramonium</name>
    <name type="common">Jimsonweed</name>
    <name type="synonym">Common thornapple</name>
    <dbReference type="NCBI Taxonomy" id="4076"/>
    <lineage>
        <taxon>Eukaryota</taxon>
        <taxon>Viridiplantae</taxon>
        <taxon>Streptophyta</taxon>
        <taxon>Embryophyta</taxon>
        <taxon>Tracheophyta</taxon>
        <taxon>Spermatophyta</taxon>
        <taxon>Magnoliopsida</taxon>
        <taxon>eudicotyledons</taxon>
        <taxon>Gunneridae</taxon>
        <taxon>Pentapetalae</taxon>
        <taxon>asterids</taxon>
        <taxon>lamiids</taxon>
        <taxon>Solanales</taxon>
        <taxon>Solanaceae</taxon>
        <taxon>Solanoideae</taxon>
        <taxon>Datureae</taxon>
        <taxon>Datura</taxon>
    </lineage>
</organism>
<accession>A0ABS8SSW4</accession>
<feature type="non-terminal residue" evidence="2">
    <location>
        <position position="1"/>
    </location>
</feature>
<evidence type="ECO:0000313" key="3">
    <source>
        <dbReference type="Proteomes" id="UP000823775"/>
    </source>
</evidence>
<reference evidence="2 3" key="1">
    <citation type="journal article" date="2021" name="BMC Genomics">
        <title>Datura genome reveals duplications of psychoactive alkaloid biosynthetic genes and high mutation rate following tissue culture.</title>
        <authorList>
            <person name="Rajewski A."/>
            <person name="Carter-House D."/>
            <person name="Stajich J."/>
            <person name="Litt A."/>
        </authorList>
    </citation>
    <scope>NUCLEOTIDE SEQUENCE [LARGE SCALE GENOMIC DNA]</scope>
    <source>
        <strain evidence="2">AR-01</strain>
    </source>
</reference>
<protein>
    <submittedName>
        <fullName evidence="2">Uncharacterized protein</fullName>
    </submittedName>
</protein>
<keyword evidence="3" id="KW-1185">Reference proteome</keyword>
<name>A0ABS8SSW4_DATST</name>
<evidence type="ECO:0000256" key="1">
    <source>
        <dbReference type="SAM" id="MobiDB-lite"/>
    </source>
</evidence>
<gene>
    <name evidence="2" type="ORF">HAX54_046545</name>
</gene>
<comment type="caution">
    <text evidence="2">The sequence shown here is derived from an EMBL/GenBank/DDBJ whole genome shotgun (WGS) entry which is preliminary data.</text>
</comment>
<sequence>RILEAESFPRGTSATRSRDSVGPTRGCHLWSSKCHPRIQVNPYTMIHGATRGDMGPKLSRWVIVRSSGKCSNAPVSRVESMTRGDRSSYLGMV</sequence>